<evidence type="ECO:0000256" key="4">
    <source>
        <dbReference type="SAM" id="MobiDB-lite"/>
    </source>
</evidence>
<sequence length="249" mass="28036">MGPTDTDSSVRSTVTQPANGPGRLTTAEVYEALRRKILDHTIPPATKVNIHHLSREFGVSPTPVREALRLLQGDNLLVATSNKGYATTHVLDLQGVRDLFEFRLLIEPWAARTAATNRLSNPARVLDDELGHFDAGGDSLQHALISHDSRFHRAILESTENQTVIQAFEQSHCHLHLFRMYGHNWDWRSTIKEHESIAEAIRASEPTTAEDMMRRHLQSAYMRFFNAMTDQQEAPSELRASVSPRLIIG</sequence>
<evidence type="ECO:0000259" key="5">
    <source>
        <dbReference type="PROSITE" id="PS50949"/>
    </source>
</evidence>
<evidence type="ECO:0000313" key="6">
    <source>
        <dbReference type="EMBL" id="CAB4564690.1"/>
    </source>
</evidence>
<dbReference type="CDD" id="cd07377">
    <property type="entry name" value="WHTH_GntR"/>
    <property type="match status" value="1"/>
</dbReference>
<proteinExistence type="predicted"/>
<evidence type="ECO:0000256" key="3">
    <source>
        <dbReference type="ARBA" id="ARBA00023163"/>
    </source>
</evidence>
<keyword evidence="3" id="KW-0804">Transcription</keyword>
<name>A0A6J6JQA8_9ZZZZ</name>
<dbReference type="EMBL" id="CAEZTM010000009">
    <property type="protein sequence ID" value="CAB4564690.1"/>
    <property type="molecule type" value="Genomic_DNA"/>
</dbReference>
<dbReference type="InterPro" id="IPR036388">
    <property type="entry name" value="WH-like_DNA-bd_sf"/>
</dbReference>
<dbReference type="AlphaFoldDB" id="A0A6J6JQA8"/>
<dbReference type="InterPro" id="IPR011711">
    <property type="entry name" value="GntR_C"/>
</dbReference>
<feature type="region of interest" description="Disordered" evidence="4">
    <location>
        <begin position="1"/>
        <end position="23"/>
    </location>
</feature>
<feature type="domain" description="HTH gntR-type" evidence="5">
    <location>
        <begin position="23"/>
        <end position="90"/>
    </location>
</feature>
<dbReference type="PANTHER" id="PTHR43537">
    <property type="entry name" value="TRANSCRIPTIONAL REGULATOR, GNTR FAMILY"/>
    <property type="match status" value="1"/>
</dbReference>
<evidence type="ECO:0000256" key="2">
    <source>
        <dbReference type="ARBA" id="ARBA00023125"/>
    </source>
</evidence>
<gene>
    <name evidence="6" type="ORF">UFOPK1684_00347</name>
    <name evidence="7" type="ORF">UFOPK2158_00463</name>
</gene>
<dbReference type="PROSITE" id="PS50949">
    <property type="entry name" value="HTH_GNTR"/>
    <property type="match status" value="1"/>
</dbReference>
<dbReference type="SUPFAM" id="SSF48008">
    <property type="entry name" value="GntR ligand-binding domain-like"/>
    <property type="match status" value="1"/>
</dbReference>
<dbReference type="Gene3D" id="1.10.10.10">
    <property type="entry name" value="Winged helix-like DNA-binding domain superfamily/Winged helix DNA-binding domain"/>
    <property type="match status" value="1"/>
</dbReference>
<evidence type="ECO:0000313" key="7">
    <source>
        <dbReference type="EMBL" id="CAB4639627.1"/>
    </source>
</evidence>
<keyword evidence="1" id="KW-0805">Transcription regulation</keyword>
<dbReference type="Pfam" id="PF07729">
    <property type="entry name" value="FCD"/>
    <property type="match status" value="1"/>
</dbReference>
<dbReference type="GO" id="GO:0003700">
    <property type="term" value="F:DNA-binding transcription factor activity"/>
    <property type="evidence" value="ECO:0007669"/>
    <property type="project" value="InterPro"/>
</dbReference>
<organism evidence="7">
    <name type="scientific">freshwater metagenome</name>
    <dbReference type="NCBI Taxonomy" id="449393"/>
    <lineage>
        <taxon>unclassified sequences</taxon>
        <taxon>metagenomes</taxon>
        <taxon>ecological metagenomes</taxon>
    </lineage>
</organism>
<dbReference type="InterPro" id="IPR000524">
    <property type="entry name" value="Tscrpt_reg_HTH_GntR"/>
</dbReference>
<dbReference type="SMART" id="SM00345">
    <property type="entry name" value="HTH_GNTR"/>
    <property type="match status" value="1"/>
</dbReference>
<dbReference type="PANTHER" id="PTHR43537:SF5">
    <property type="entry name" value="UXU OPERON TRANSCRIPTIONAL REGULATOR"/>
    <property type="match status" value="1"/>
</dbReference>
<dbReference type="InterPro" id="IPR008920">
    <property type="entry name" value="TF_FadR/GntR_C"/>
</dbReference>
<dbReference type="InterPro" id="IPR036390">
    <property type="entry name" value="WH_DNA-bd_sf"/>
</dbReference>
<dbReference type="SUPFAM" id="SSF46785">
    <property type="entry name" value="Winged helix' DNA-binding domain"/>
    <property type="match status" value="1"/>
</dbReference>
<dbReference type="Gene3D" id="1.20.120.530">
    <property type="entry name" value="GntR ligand-binding domain-like"/>
    <property type="match status" value="1"/>
</dbReference>
<dbReference type="SMART" id="SM00895">
    <property type="entry name" value="FCD"/>
    <property type="match status" value="1"/>
</dbReference>
<dbReference type="EMBL" id="CAEZVY010000035">
    <property type="protein sequence ID" value="CAB4639627.1"/>
    <property type="molecule type" value="Genomic_DNA"/>
</dbReference>
<dbReference type="Pfam" id="PF00392">
    <property type="entry name" value="GntR"/>
    <property type="match status" value="1"/>
</dbReference>
<keyword evidence="2" id="KW-0238">DNA-binding</keyword>
<protein>
    <submittedName>
        <fullName evidence="7">Unannotated protein</fullName>
    </submittedName>
</protein>
<evidence type="ECO:0000256" key="1">
    <source>
        <dbReference type="ARBA" id="ARBA00023015"/>
    </source>
</evidence>
<accession>A0A6J6JQA8</accession>
<reference evidence="7" key="1">
    <citation type="submission" date="2020-05" db="EMBL/GenBank/DDBJ databases">
        <authorList>
            <person name="Chiriac C."/>
            <person name="Salcher M."/>
            <person name="Ghai R."/>
            <person name="Kavagutti S V."/>
        </authorList>
    </citation>
    <scope>NUCLEOTIDE SEQUENCE</scope>
</reference>
<dbReference type="GO" id="GO:0003677">
    <property type="term" value="F:DNA binding"/>
    <property type="evidence" value="ECO:0007669"/>
    <property type="project" value="UniProtKB-KW"/>
</dbReference>
<feature type="compositionally biased region" description="Low complexity" evidence="4">
    <location>
        <begin position="1"/>
        <end position="15"/>
    </location>
</feature>